<accession>A0A0V1KWS2</accession>
<evidence type="ECO:0000313" key="1">
    <source>
        <dbReference type="EMBL" id="KRZ51429.1"/>
    </source>
</evidence>
<dbReference type="Proteomes" id="UP000054721">
    <property type="component" value="Unassembled WGS sequence"/>
</dbReference>
<reference evidence="1 2" key="1">
    <citation type="submission" date="2015-05" db="EMBL/GenBank/DDBJ databases">
        <title>Evolution of Trichinella species and genotypes.</title>
        <authorList>
            <person name="Korhonen P.K."/>
            <person name="Edoardo P."/>
            <person name="Giuseppe L.R."/>
            <person name="Gasser R.B."/>
        </authorList>
    </citation>
    <scope>NUCLEOTIDE SEQUENCE [LARGE SCALE GENOMIC DNA]</scope>
    <source>
        <strain evidence="1">ISS10</strain>
    </source>
</reference>
<sequence length="281" mass="31595">MSYDEKECMKIKYSDSENSLMFKIVRTMVSADRKWSVLALVRSLFGRGGFFVPGRRSPSQRFHVPVEMPQDEREYPVEKSSGEIDGCVGRNFAETVDQCRKHFWQRGQQQDDQAKRINALHKDGWSQQSRLSDKTHIAAVEVICHAFVCAEQLLKKAIVENDHIHCQKLAVIFSGNGRVELTIEHTLAIAHRIGVLGERCGHNQQLNGRKHCTDQLIFGRPLPHMGLVIVDHTNATTKTHQCGQFGPLAMIQLDAVCSSVKLTDSTRLGSVQLSSSQLPAY</sequence>
<name>A0A0V1KWS2_9BILA</name>
<gene>
    <name evidence="1" type="ORF">T02_14468</name>
</gene>
<protein>
    <submittedName>
        <fullName evidence="1">Uncharacterized protein</fullName>
    </submittedName>
</protein>
<evidence type="ECO:0000313" key="2">
    <source>
        <dbReference type="Proteomes" id="UP000054721"/>
    </source>
</evidence>
<proteinExistence type="predicted"/>
<organism evidence="1 2">
    <name type="scientific">Trichinella nativa</name>
    <dbReference type="NCBI Taxonomy" id="6335"/>
    <lineage>
        <taxon>Eukaryota</taxon>
        <taxon>Metazoa</taxon>
        <taxon>Ecdysozoa</taxon>
        <taxon>Nematoda</taxon>
        <taxon>Enoplea</taxon>
        <taxon>Dorylaimia</taxon>
        <taxon>Trichinellida</taxon>
        <taxon>Trichinellidae</taxon>
        <taxon>Trichinella</taxon>
    </lineage>
</organism>
<comment type="caution">
    <text evidence="1">The sequence shown here is derived from an EMBL/GenBank/DDBJ whole genome shotgun (WGS) entry which is preliminary data.</text>
</comment>
<dbReference type="EMBL" id="JYDW01000226">
    <property type="protein sequence ID" value="KRZ51429.1"/>
    <property type="molecule type" value="Genomic_DNA"/>
</dbReference>
<keyword evidence="2" id="KW-1185">Reference proteome</keyword>
<dbReference type="AlphaFoldDB" id="A0A0V1KWS2"/>